<gene>
    <name evidence="1" type="ORF">P3X46_013910</name>
</gene>
<keyword evidence="2" id="KW-1185">Reference proteome</keyword>
<dbReference type="EMBL" id="JARPOI010000008">
    <property type="protein sequence ID" value="KAJ9175345.1"/>
    <property type="molecule type" value="Genomic_DNA"/>
</dbReference>
<accession>A0ABQ9M8N2</accession>
<dbReference type="Proteomes" id="UP001174677">
    <property type="component" value="Chromosome 8"/>
</dbReference>
<evidence type="ECO:0000313" key="2">
    <source>
        <dbReference type="Proteomes" id="UP001174677"/>
    </source>
</evidence>
<comment type="caution">
    <text evidence="1">The sequence shown here is derived from an EMBL/GenBank/DDBJ whole genome shotgun (WGS) entry which is preliminary data.</text>
</comment>
<sequence>SYSATLLVQSNLNLIAIGKCFPSGDTNIAPIPLSDKLTAPSKYISQTSAGSSSLQSTSLICSLGNSKSRAS</sequence>
<feature type="non-terminal residue" evidence="1">
    <location>
        <position position="1"/>
    </location>
</feature>
<reference evidence="1 2" key="1">
    <citation type="journal article" date="2023" name="Plant Biotechnol. J.">
        <title>Chromosome-level wild Hevea brasiliensis genome provides new tools for genomic-assisted breeding and valuable loci to elevate rubber yield.</title>
        <authorList>
            <person name="Cheng H."/>
            <person name="Song X."/>
            <person name="Hu Y."/>
            <person name="Wu T."/>
            <person name="Yang Q."/>
            <person name="An Z."/>
            <person name="Feng S."/>
            <person name="Deng Z."/>
            <person name="Wu W."/>
            <person name="Zeng X."/>
            <person name="Tu M."/>
            <person name="Wang X."/>
            <person name="Huang H."/>
        </authorList>
    </citation>
    <scope>NUCLEOTIDE SEQUENCE [LARGE SCALE GENOMIC DNA]</scope>
    <source>
        <strain evidence="1">MT/VB/25A 57/8</strain>
    </source>
</reference>
<proteinExistence type="predicted"/>
<protein>
    <submittedName>
        <fullName evidence="1">Uncharacterized protein</fullName>
    </submittedName>
</protein>
<name>A0ABQ9M8N2_HEVBR</name>
<organism evidence="1 2">
    <name type="scientific">Hevea brasiliensis</name>
    <name type="common">Para rubber tree</name>
    <name type="synonym">Siphonia brasiliensis</name>
    <dbReference type="NCBI Taxonomy" id="3981"/>
    <lineage>
        <taxon>Eukaryota</taxon>
        <taxon>Viridiplantae</taxon>
        <taxon>Streptophyta</taxon>
        <taxon>Embryophyta</taxon>
        <taxon>Tracheophyta</taxon>
        <taxon>Spermatophyta</taxon>
        <taxon>Magnoliopsida</taxon>
        <taxon>eudicotyledons</taxon>
        <taxon>Gunneridae</taxon>
        <taxon>Pentapetalae</taxon>
        <taxon>rosids</taxon>
        <taxon>fabids</taxon>
        <taxon>Malpighiales</taxon>
        <taxon>Euphorbiaceae</taxon>
        <taxon>Crotonoideae</taxon>
        <taxon>Micrandreae</taxon>
        <taxon>Hevea</taxon>
    </lineage>
</organism>
<evidence type="ECO:0000313" key="1">
    <source>
        <dbReference type="EMBL" id="KAJ9175345.1"/>
    </source>
</evidence>